<feature type="region of interest" description="Glutamate--cysteine ligase" evidence="13">
    <location>
        <begin position="1"/>
        <end position="336"/>
    </location>
</feature>
<evidence type="ECO:0000256" key="6">
    <source>
        <dbReference type="ARBA" id="ARBA00022723"/>
    </source>
</evidence>
<keyword evidence="10" id="KW-0464">Manganese</keyword>
<dbReference type="RefSeq" id="WP_317936476.1">
    <property type="nucleotide sequence ID" value="NZ_JAUBDH010000008.1"/>
</dbReference>
<dbReference type="Pfam" id="PF01071">
    <property type="entry name" value="GARS_A"/>
    <property type="match status" value="1"/>
</dbReference>
<dbReference type="EC" id="6.3.2.3" evidence="13"/>
<evidence type="ECO:0000256" key="11">
    <source>
        <dbReference type="ARBA" id="ARBA00023268"/>
    </source>
</evidence>
<dbReference type="EMBL" id="JAUBDH010000008">
    <property type="protein sequence ID" value="MDW0110905.1"/>
    <property type="molecule type" value="Genomic_DNA"/>
</dbReference>
<dbReference type="InterPro" id="IPR006335">
    <property type="entry name" value="Glut_biosynth"/>
</dbReference>
<protein>
    <recommendedName>
        <fullName evidence="13">Glutathione biosynthesis bifunctional protein GshAB</fullName>
    </recommendedName>
    <alternativeName>
        <fullName evidence="13">Gamma-GCS-GS</fullName>
        <shortName evidence="13">GCS-GS</shortName>
    </alternativeName>
    <domain>
        <recommendedName>
            <fullName evidence="13">Glutamate--cysteine ligase</fullName>
            <ecNumber evidence="13">6.3.2.2</ecNumber>
        </recommendedName>
        <alternativeName>
            <fullName evidence="13">Gamma-ECS</fullName>
            <shortName evidence="13">GCS</shortName>
        </alternativeName>
        <alternativeName>
            <fullName evidence="13">Gamma-glutamylcysteine synthetase</fullName>
        </alternativeName>
    </domain>
    <domain>
        <recommendedName>
            <fullName evidence="13">Glutathione synthetase</fullName>
            <ecNumber evidence="13">6.3.2.3</ecNumber>
        </recommendedName>
        <alternativeName>
            <fullName evidence="13">GSH synthetase</fullName>
            <shortName evidence="13">GS</shortName>
            <shortName evidence="13">GSH-S</shortName>
            <shortName evidence="13">GSHase</shortName>
        </alternativeName>
        <alternativeName>
            <fullName evidence="13">Glutathione synthase</fullName>
        </alternativeName>
    </domain>
</protein>
<dbReference type="SUPFAM" id="SSF56059">
    <property type="entry name" value="Glutathione synthetase ATP-binding domain-like"/>
    <property type="match status" value="1"/>
</dbReference>
<feature type="domain" description="ATP-grasp" evidence="14">
    <location>
        <begin position="491"/>
        <end position="748"/>
    </location>
</feature>
<dbReference type="Proteomes" id="UP001280629">
    <property type="component" value="Unassembled WGS sequence"/>
</dbReference>
<evidence type="ECO:0000256" key="5">
    <source>
        <dbReference type="ARBA" id="ARBA00022684"/>
    </source>
</evidence>
<comment type="catalytic activity">
    <reaction evidence="13">
        <text>gamma-L-glutamyl-L-cysteine + glycine + ATP = glutathione + ADP + phosphate + H(+)</text>
        <dbReference type="Rhea" id="RHEA:13557"/>
        <dbReference type="ChEBI" id="CHEBI:15378"/>
        <dbReference type="ChEBI" id="CHEBI:30616"/>
        <dbReference type="ChEBI" id="CHEBI:43474"/>
        <dbReference type="ChEBI" id="CHEBI:57305"/>
        <dbReference type="ChEBI" id="CHEBI:57925"/>
        <dbReference type="ChEBI" id="CHEBI:58173"/>
        <dbReference type="ChEBI" id="CHEBI:456216"/>
        <dbReference type="EC" id="6.3.2.3"/>
    </reaction>
</comment>
<dbReference type="HAMAP" id="MF_00782">
    <property type="entry name" value="Glut_biosynth"/>
    <property type="match status" value="1"/>
</dbReference>
<evidence type="ECO:0000256" key="10">
    <source>
        <dbReference type="ARBA" id="ARBA00023211"/>
    </source>
</evidence>
<dbReference type="PANTHER" id="PTHR38761">
    <property type="entry name" value="GLUTAMATE--CYSTEINE LIGASE"/>
    <property type="match status" value="1"/>
</dbReference>
<accession>A0ABU4G3H2</accession>
<keyword evidence="4 13" id="KW-0436">Ligase</keyword>
<comment type="function">
    <text evidence="13">Synthesizes glutathione from L-glutamate and L-cysteine via gamma-L-glutamyl-L-cysteine.</text>
</comment>
<evidence type="ECO:0000313" key="16">
    <source>
        <dbReference type="Proteomes" id="UP001280629"/>
    </source>
</evidence>
<keyword evidence="8 13" id="KW-0067">ATP-binding</keyword>
<comment type="subunit">
    <text evidence="13">Monomer.</text>
</comment>
<keyword evidence="6" id="KW-0479">Metal-binding</keyword>
<dbReference type="PANTHER" id="PTHR38761:SF1">
    <property type="entry name" value="GLUTAMATE--CYSTEINE LIGASE"/>
    <property type="match status" value="1"/>
</dbReference>
<evidence type="ECO:0000256" key="2">
    <source>
        <dbReference type="ARBA" id="ARBA00001946"/>
    </source>
</evidence>
<evidence type="ECO:0000256" key="1">
    <source>
        <dbReference type="ARBA" id="ARBA00001936"/>
    </source>
</evidence>
<organism evidence="15 16">
    <name type="scientific">Sporosarcina aquimarina</name>
    <dbReference type="NCBI Taxonomy" id="114975"/>
    <lineage>
        <taxon>Bacteria</taxon>
        <taxon>Bacillati</taxon>
        <taxon>Bacillota</taxon>
        <taxon>Bacilli</taxon>
        <taxon>Bacillales</taxon>
        <taxon>Caryophanaceae</taxon>
        <taxon>Sporosarcina</taxon>
    </lineage>
</organism>
<comment type="caution">
    <text evidence="15">The sequence shown here is derived from an EMBL/GenBank/DDBJ whole genome shotgun (WGS) entry which is preliminary data.</text>
</comment>
<dbReference type="PROSITE" id="PS50975">
    <property type="entry name" value="ATP_GRASP"/>
    <property type="match status" value="1"/>
</dbReference>
<evidence type="ECO:0000256" key="4">
    <source>
        <dbReference type="ARBA" id="ARBA00022598"/>
    </source>
</evidence>
<dbReference type="InterPro" id="IPR006334">
    <property type="entry name" value="Glut_cys_ligase"/>
</dbReference>
<comment type="cofactor">
    <cofactor evidence="1">
        <name>Mn(2+)</name>
        <dbReference type="ChEBI" id="CHEBI:29035"/>
    </cofactor>
</comment>
<comment type="catalytic activity">
    <reaction evidence="12 13">
        <text>L-cysteine + L-glutamate + ATP = gamma-L-glutamyl-L-cysteine + ADP + phosphate + H(+)</text>
        <dbReference type="Rhea" id="RHEA:13285"/>
        <dbReference type="ChEBI" id="CHEBI:15378"/>
        <dbReference type="ChEBI" id="CHEBI:29985"/>
        <dbReference type="ChEBI" id="CHEBI:30616"/>
        <dbReference type="ChEBI" id="CHEBI:35235"/>
        <dbReference type="ChEBI" id="CHEBI:43474"/>
        <dbReference type="ChEBI" id="CHEBI:58173"/>
        <dbReference type="ChEBI" id="CHEBI:456216"/>
        <dbReference type="EC" id="6.3.2.2"/>
    </reaction>
</comment>
<evidence type="ECO:0000256" key="12">
    <source>
        <dbReference type="ARBA" id="ARBA00048819"/>
    </source>
</evidence>
<comment type="pathway">
    <text evidence="3 13">Sulfur metabolism; glutathione biosynthesis; glutathione from L-cysteine and L-glutamate: step 1/2.</text>
</comment>
<evidence type="ECO:0000313" key="15">
    <source>
        <dbReference type="EMBL" id="MDW0110905.1"/>
    </source>
</evidence>
<evidence type="ECO:0000259" key="14">
    <source>
        <dbReference type="PROSITE" id="PS50975"/>
    </source>
</evidence>
<proteinExistence type="inferred from homology"/>
<dbReference type="InterPro" id="IPR040657">
    <property type="entry name" value="GshAB_ATP-grasp"/>
</dbReference>
<keyword evidence="5 13" id="KW-0317">Glutathione biosynthesis</keyword>
<name>A0ABU4G3H2_9BACL</name>
<evidence type="ECO:0000256" key="3">
    <source>
        <dbReference type="ARBA" id="ARBA00005006"/>
    </source>
</evidence>
<dbReference type="InterPro" id="IPR007370">
    <property type="entry name" value="Glu_cys_ligase"/>
</dbReference>
<comment type="cofactor">
    <cofactor evidence="2">
        <name>Mg(2+)</name>
        <dbReference type="ChEBI" id="CHEBI:18420"/>
    </cofactor>
</comment>
<keyword evidence="7 13" id="KW-0547">Nucleotide-binding</keyword>
<dbReference type="Gene3D" id="3.30.470.20">
    <property type="entry name" value="ATP-grasp fold, B domain"/>
    <property type="match status" value="2"/>
</dbReference>
<dbReference type="GO" id="GO:0004357">
    <property type="term" value="F:glutamate-cysteine ligase activity"/>
    <property type="evidence" value="ECO:0007669"/>
    <property type="project" value="UniProtKB-EC"/>
</dbReference>
<evidence type="ECO:0000256" key="7">
    <source>
        <dbReference type="ARBA" id="ARBA00022741"/>
    </source>
</evidence>
<comment type="pathway">
    <text evidence="13">Sulfur metabolism; glutathione biosynthesis; glutathione from L-cysteine and L-glutamate: step 2/2.</text>
</comment>
<dbReference type="InterPro" id="IPR011761">
    <property type="entry name" value="ATP-grasp"/>
</dbReference>
<evidence type="ECO:0000256" key="9">
    <source>
        <dbReference type="ARBA" id="ARBA00022842"/>
    </source>
</evidence>
<dbReference type="Pfam" id="PF18419">
    <property type="entry name" value="ATP-grasp_6"/>
    <property type="match status" value="1"/>
</dbReference>
<comment type="similarity">
    <text evidence="13">In the N-terminal section; belongs to the glutamate--cysteine ligase type 1 family. Type 2 subfamily.</text>
</comment>
<reference evidence="15 16" key="1">
    <citation type="submission" date="2023-06" db="EMBL/GenBank/DDBJ databases">
        <title>Sporosarcina sp. nov., isolated from Korean traditional fermented seafood 'Jeotgal'.</title>
        <authorList>
            <person name="Yang A.-I."/>
            <person name="Shin N.-R."/>
        </authorList>
    </citation>
    <scope>NUCLEOTIDE SEQUENCE [LARGE SCALE GENOMIC DNA]</scope>
    <source>
        <strain evidence="15 16">KCTC3840</strain>
    </source>
</reference>
<keyword evidence="16" id="KW-1185">Reference proteome</keyword>
<dbReference type="GO" id="GO:0004363">
    <property type="term" value="F:glutathione synthase activity"/>
    <property type="evidence" value="ECO:0007669"/>
    <property type="project" value="UniProtKB-EC"/>
</dbReference>
<dbReference type="NCBIfam" id="TIGR01435">
    <property type="entry name" value="glu_cys_lig_rel"/>
    <property type="match status" value="1"/>
</dbReference>
<evidence type="ECO:0000256" key="8">
    <source>
        <dbReference type="ARBA" id="ARBA00022840"/>
    </source>
</evidence>
<dbReference type="SUPFAM" id="SSF55931">
    <property type="entry name" value="Glutamine synthetase/guanido kinase"/>
    <property type="match status" value="1"/>
</dbReference>
<dbReference type="InterPro" id="IPR020561">
    <property type="entry name" value="PRibGlycinamid_synth_ATP-grasp"/>
</dbReference>
<dbReference type="InterPro" id="IPR014746">
    <property type="entry name" value="Gln_synth/guanido_kin_cat_dom"/>
</dbReference>
<evidence type="ECO:0000256" key="13">
    <source>
        <dbReference type="HAMAP-Rule" id="MF_00782"/>
    </source>
</evidence>
<dbReference type="Gene3D" id="3.30.590.20">
    <property type="match status" value="1"/>
</dbReference>
<gene>
    <name evidence="13 15" type="primary">gshAB</name>
    <name evidence="13" type="synonym">gshF</name>
    <name evidence="15" type="ORF">QT716_12745</name>
</gene>
<sequence>MDFKRMLENNRVKPYLLKARFGVEKEGQRVDLLGNLAKTDHPESISLNDEHPYIQRDFSETQMELITPVSDSLEELFNYLSAIHDVAYQSIGKDEMLWPLSMPPELPDKEDDISIAKLKNFANVLYRRHLSHSYGRRKQMISGIHYNFEFGEELLETLFNVQSEIKDYQQFKTEIYLKVTRNYLHYRWLITYFYGASPSSEKNFFEKSSLNEPVRSIRNSKFGYSNHEDLHVSFSSIQTYIENLLSMVKKGVLIEEKEFYSAVRLRGTAQVSELEDQGVKYVELRNIDINPFDKNGISYEQAEFLHLFLIYSLWKDEGIHCDEWVKEGDLTNEVVALEHPLKHTQFEKEAETVIDEMEQLVRMFDLNVSDTLFINLREMLRDPSKTLAGRLYEKSVNTSQSEVATDIAKENYKNAWEKPYQLTGFTDMELSTQIIMFDAIQLGIKVEILDRQEQFLKLKLNDHVEYVKNGNMTSKDSYVSTLIMENKTVTKKILHQHGFRVPLGDEFNDKEQAIRAYDKFASRPFVVKPKSTNYGLGISIFKEKASFEDYQKAITLAFKEDSSVLIEEFLSGTEYRFFVLNDKVEAVLLRTPANVLGDGEHTIEELVNQKNSDPLRGRDHRTPLETIQLGELEILMLKGQGYQLTSIPKMDEVVYLRENSNVSTGGDSVDVTDQIPEDYKKIAADAVTALGATISGIDLIINDIDVPAAEPNAYGIIEANFNPSMYMHIYPYKGKSRRLTMHILYCLFPELL</sequence>
<dbReference type="Pfam" id="PF04262">
    <property type="entry name" value="Glu_cys_ligase"/>
    <property type="match status" value="1"/>
</dbReference>
<keyword evidence="9" id="KW-0460">Magnesium</keyword>
<dbReference type="NCBIfam" id="NF002688">
    <property type="entry name" value="PRK02471.1"/>
    <property type="match status" value="1"/>
</dbReference>
<dbReference type="EC" id="6.3.2.2" evidence="13"/>
<keyword evidence="11 13" id="KW-0511">Multifunctional enzyme</keyword>